<evidence type="ECO:0000313" key="1">
    <source>
        <dbReference type="EMBL" id="MCP2362471.1"/>
    </source>
</evidence>
<reference evidence="1" key="1">
    <citation type="submission" date="2022-06" db="EMBL/GenBank/DDBJ databases">
        <title>Sequencing the genomes of 1000 actinobacteria strains.</title>
        <authorList>
            <person name="Klenk H.-P."/>
        </authorList>
    </citation>
    <scope>NUCLEOTIDE SEQUENCE</scope>
    <source>
        <strain evidence="1">DSM 46694</strain>
    </source>
</reference>
<comment type="caution">
    <text evidence="1">The sequence shown here is derived from an EMBL/GenBank/DDBJ whole genome shotgun (WGS) entry which is preliminary data.</text>
</comment>
<evidence type="ECO:0008006" key="3">
    <source>
        <dbReference type="Google" id="ProtNLM"/>
    </source>
</evidence>
<protein>
    <recommendedName>
        <fullName evidence="3">Immunity protein 21</fullName>
    </recommendedName>
</protein>
<dbReference type="RefSeq" id="WP_253753259.1">
    <property type="nucleotide sequence ID" value="NZ_BAABKA010000096.1"/>
</dbReference>
<keyword evidence="2" id="KW-1185">Reference proteome</keyword>
<proteinExistence type="predicted"/>
<evidence type="ECO:0000313" key="2">
    <source>
        <dbReference type="Proteomes" id="UP001139648"/>
    </source>
</evidence>
<dbReference type="Proteomes" id="UP001139648">
    <property type="component" value="Unassembled WGS sequence"/>
</dbReference>
<dbReference type="EMBL" id="JAMZEB010000002">
    <property type="protein sequence ID" value="MCP2362471.1"/>
    <property type="molecule type" value="Genomic_DNA"/>
</dbReference>
<accession>A0A9X2KA17</accession>
<dbReference type="Pfam" id="PF15589">
    <property type="entry name" value="Imm21"/>
    <property type="match status" value="1"/>
</dbReference>
<sequence>MLQTWVSTAGGPLIAVPQSELSMWAGVDDDDGPVETWGDYGRACAVEGYIGAVTVGAQQALVLGDEPAMTTFLPAERLFLRWAAASSEGELVAAAQRALAADPDWDDDEDLHWEVREPVVLFDSAIPGAEVEPDERLVIDLEPARYRVRAAYAEDEDNAMILVQLQPAT</sequence>
<organism evidence="1 2">
    <name type="scientific">Nonomuraea thailandensis</name>
    <dbReference type="NCBI Taxonomy" id="1188745"/>
    <lineage>
        <taxon>Bacteria</taxon>
        <taxon>Bacillati</taxon>
        <taxon>Actinomycetota</taxon>
        <taxon>Actinomycetes</taxon>
        <taxon>Streptosporangiales</taxon>
        <taxon>Streptosporangiaceae</taxon>
        <taxon>Nonomuraea</taxon>
    </lineage>
</organism>
<name>A0A9X2KA17_9ACTN</name>
<gene>
    <name evidence="1" type="ORF">HD597_009491</name>
</gene>
<dbReference type="InterPro" id="IPR028961">
    <property type="entry name" value="Imm21"/>
</dbReference>
<dbReference type="AlphaFoldDB" id="A0A9X2KA17"/>